<evidence type="ECO:0000313" key="10">
    <source>
        <dbReference type="Proteomes" id="UP000054516"/>
    </source>
</evidence>
<feature type="transmembrane region" description="Helical" evidence="7">
    <location>
        <begin position="172"/>
        <end position="193"/>
    </location>
</feature>
<name>A0A1S7UJM4_ROSNE</name>
<evidence type="ECO:0000256" key="5">
    <source>
        <dbReference type="ARBA" id="ARBA00023136"/>
    </source>
</evidence>
<dbReference type="FunFam" id="1.20.1250.20:FF:000034">
    <property type="entry name" value="MFS general substrate transporter"/>
    <property type="match status" value="1"/>
</dbReference>
<gene>
    <name evidence="9" type="ORF">SAMD00023353_0201970</name>
</gene>
<dbReference type="FunFam" id="1.20.1250.20:FF:000068">
    <property type="entry name" value="MFS general substrate transporter"/>
    <property type="match status" value="1"/>
</dbReference>
<dbReference type="GO" id="GO:0016020">
    <property type="term" value="C:membrane"/>
    <property type="evidence" value="ECO:0007669"/>
    <property type="project" value="UniProtKB-SubCell"/>
</dbReference>
<sequence>MSDLEKHESSRDEREDNGLIDPDAHLSQEEREKIERDLVWRLDLILIPWLCLLYLLAFLDRTNIGNAKVAGLLDDLHLSTGQYNATLTIFFVSYSVFEPLTNVLLKRLRPSLFIPIIMFFWGASMTGMGFCYNYSGLLAARWFLGLTEAGLFPGVNYYLSCWYKRSEFGIRAAIFFSAAALAGSFGGLLAAAIEKLDGKGNLAGWRWIFILEGLLTVIVAVASFWMVHDFPAEARFLNQDDRARVIWRLRMDQQSSAEDEEWKISYLYDGLKDWKMWLGMAIYMGCDMPLYGFSLFLPSIIQESGWSKSIIRTNLLSVPPYAAAAVLTVIVGFVADRTRQRGLCNIIVSVIGIVGFILLLASDDPAVKYGATFLGALGIYPCISNTITWMANNTEGVYKRGVVLGFVIGWGNLNGIVSSNIFFDSPRYLQGHGVITAYMVLFLFGGSLLMTILLRIENKKRREGKRDYLAEGKTEAELQRLGDKRPDFFYVT</sequence>
<keyword evidence="4 7" id="KW-1133">Transmembrane helix</keyword>
<accession>A0A1S7UJM4</accession>
<dbReference type="EMBL" id="DF977447">
    <property type="protein sequence ID" value="GAP83442.1"/>
    <property type="molecule type" value="Genomic_DNA"/>
</dbReference>
<evidence type="ECO:0000256" key="4">
    <source>
        <dbReference type="ARBA" id="ARBA00022989"/>
    </source>
</evidence>
<dbReference type="AlphaFoldDB" id="A0A1S7UJM4"/>
<feature type="domain" description="Major facilitator superfamily (MFS) profile" evidence="8">
    <location>
        <begin position="46"/>
        <end position="463"/>
    </location>
</feature>
<feature type="transmembrane region" description="Helical" evidence="7">
    <location>
        <begin position="277"/>
        <end position="298"/>
    </location>
</feature>
<dbReference type="Proteomes" id="UP000054516">
    <property type="component" value="Unassembled WGS sequence"/>
</dbReference>
<feature type="transmembrane region" description="Helical" evidence="7">
    <location>
        <begin position="83"/>
        <end position="105"/>
    </location>
</feature>
<feature type="transmembrane region" description="Helical" evidence="7">
    <location>
        <begin position="342"/>
        <end position="361"/>
    </location>
</feature>
<evidence type="ECO:0000256" key="6">
    <source>
        <dbReference type="SAM" id="MobiDB-lite"/>
    </source>
</evidence>
<feature type="region of interest" description="Disordered" evidence="6">
    <location>
        <begin position="1"/>
        <end position="22"/>
    </location>
</feature>
<evidence type="ECO:0000259" key="8">
    <source>
        <dbReference type="PROSITE" id="PS50850"/>
    </source>
</evidence>
<feature type="transmembrane region" description="Helical" evidence="7">
    <location>
        <begin position="367"/>
        <end position="390"/>
    </location>
</feature>
<feature type="transmembrane region" description="Helical" evidence="7">
    <location>
        <begin position="435"/>
        <end position="456"/>
    </location>
</feature>
<evidence type="ECO:0000313" key="9">
    <source>
        <dbReference type="EMBL" id="GAP83442.1"/>
    </source>
</evidence>
<reference evidence="9" key="1">
    <citation type="submission" date="2016-03" db="EMBL/GenBank/DDBJ databases">
        <title>Draft genome sequence of Rosellinia necatrix.</title>
        <authorList>
            <person name="Kanematsu S."/>
        </authorList>
    </citation>
    <scope>NUCLEOTIDE SEQUENCE [LARGE SCALE GENOMIC DNA]</scope>
    <source>
        <strain evidence="9">W97</strain>
    </source>
</reference>
<dbReference type="PANTHER" id="PTHR43791">
    <property type="entry name" value="PERMEASE-RELATED"/>
    <property type="match status" value="1"/>
</dbReference>
<dbReference type="GO" id="GO:0022857">
    <property type="term" value="F:transmembrane transporter activity"/>
    <property type="evidence" value="ECO:0007669"/>
    <property type="project" value="InterPro"/>
</dbReference>
<feature type="transmembrane region" description="Helical" evidence="7">
    <location>
        <begin position="402"/>
        <end position="423"/>
    </location>
</feature>
<dbReference type="InterPro" id="IPR011701">
    <property type="entry name" value="MFS"/>
</dbReference>
<proteinExistence type="predicted"/>
<feature type="transmembrane region" description="Helical" evidence="7">
    <location>
        <begin position="318"/>
        <end position="335"/>
    </location>
</feature>
<evidence type="ECO:0000256" key="1">
    <source>
        <dbReference type="ARBA" id="ARBA00004141"/>
    </source>
</evidence>
<dbReference type="InterPro" id="IPR036259">
    <property type="entry name" value="MFS_trans_sf"/>
</dbReference>
<dbReference type="PANTHER" id="PTHR43791:SF19">
    <property type="entry name" value="TRANSPORTER, PUTATIVE (AFU_ORTHOLOGUE AFUA_1G01812)-RELATED"/>
    <property type="match status" value="1"/>
</dbReference>
<evidence type="ECO:0000256" key="7">
    <source>
        <dbReference type="SAM" id="Phobius"/>
    </source>
</evidence>
<keyword evidence="2" id="KW-0813">Transport</keyword>
<evidence type="ECO:0000256" key="3">
    <source>
        <dbReference type="ARBA" id="ARBA00022692"/>
    </source>
</evidence>
<keyword evidence="5 7" id="KW-0472">Membrane</keyword>
<dbReference type="Gene3D" id="1.20.1250.20">
    <property type="entry name" value="MFS general substrate transporter like domains"/>
    <property type="match status" value="2"/>
</dbReference>
<feature type="transmembrane region" description="Helical" evidence="7">
    <location>
        <begin position="141"/>
        <end position="160"/>
    </location>
</feature>
<dbReference type="PROSITE" id="PS50850">
    <property type="entry name" value="MFS"/>
    <property type="match status" value="1"/>
</dbReference>
<feature type="transmembrane region" description="Helical" evidence="7">
    <location>
        <begin position="112"/>
        <end position="135"/>
    </location>
</feature>
<dbReference type="InterPro" id="IPR020846">
    <property type="entry name" value="MFS_dom"/>
</dbReference>
<keyword evidence="3 7" id="KW-0812">Transmembrane</keyword>
<organism evidence="9">
    <name type="scientific">Rosellinia necatrix</name>
    <name type="common">White root-rot fungus</name>
    <dbReference type="NCBI Taxonomy" id="77044"/>
    <lineage>
        <taxon>Eukaryota</taxon>
        <taxon>Fungi</taxon>
        <taxon>Dikarya</taxon>
        <taxon>Ascomycota</taxon>
        <taxon>Pezizomycotina</taxon>
        <taxon>Sordariomycetes</taxon>
        <taxon>Xylariomycetidae</taxon>
        <taxon>Xylariales</taxon>
        <taxon>Xylariaceae</taxon>
        <taxon>Rosellinia</taxon>
    </lineage>
</organism>
<dbReference type="OMA" id="LWGICMT"/>
<comment type="subcellular location">
    <subcellularLocation>
        <location evidence="1">Membrane</location>
        <topology evidence="1">Multi-pass membrane protein</topology>
    </subcellularLocation>
</comment>
<dbReference type="SUPFAM" id="SSF103473">
    <property type="entry name" value="MFS general substrate transporter"/>
    <property type="match status" value="1"/>
</dbReference>
<feature type="transmembrane region" description="Helical" evidence="7">
    <location>
        <begin position="205"/>
        <end position="227"/>
    </location>
</feature>
<feature type="transmembrane region" description="Helical" evidence="7">
    <location>
        <begin position="38"/>
        <end position="59"/>
    </location>
</feature>
<evidence type="ECO:0000256" key="2">
    <source>
        <dbReference type="ARBA" id="ARBA00022448"/>
    </source>
</evidence>
<keyword evidence="10" id="KW-1185">Reference proteome</keyword>
<dbReference type="OrthoDB" id="2962993at2759"/>
<dbReference type="Pfam" id="PF07690">
    <property type="entry name" value="MFS_1"/>
    <property type="match status" value="1"/>
</dbReference>
<protein>
    <submittedName>
        <fullName evidence="9">Putative major facilitator superfamily transporter</fullName>
    </submittedName>
</protein>